<organism evidence="2 3">
    <name type="scientific">Halohasta litorea</name>
    <dbReference type="NCBI Taxonomy" id="869891"/>
    <lineage>
        <taxon>Archaea</taxon>
        <taxon>Methanobacteriati</taxon>
        <taxon>Methanobacteriota</taxon>
        <taxon>Stenosarchaea group</taxon>
        <taxon>Halobacteria</taxon>
        <taxon>Halobacteriales</taxon>
        <taxon>Haloferacaceae</taxon>
        <taxon>Halohasta</taxon>
    </lineage>
</organism>
<accession>A0ABD6DAV7</accession>
<evidence type="ECO:0000313" key="2">
    <source>
        <dbReference type="EMBL" id="MFD1643455.1"/>
    </source>
</evidence>
<evidence type="ECO:0000256" key="1">
    <source>
        <dbReference type="SAM" id="MobiDB-lite"/>
    </source>
</evidence>
<gene>
    <name evidence="2" type="ORF">ACFSBW_16390</name>
</gene>
<proteinExistence type="predicted"/>
<dbReference type="Proteomes" id="UP001597052">
    <property type="component" value="Unassembled WGS sequence"/>
</dbReference>
<comment type="caution">
    <text evidence="2">The sequence shown here is derived from an EMBL/GenBank/DDBJ whole genome shotgun (WGS) entry which is preliminary data.</text>
</comment>
<protein>
    <recommendedName>
        <fullName evidence="4">Concanavalin A-like lectin/glucanases superfamily protein</fullName>
    </recommendedName>
</protein>
<reference evidence="2 3" key="1">
    <citation type="journal article" date="2019" name="Int. J. Syst. Evol. Microbiol.">
        <title>The Global Catalogue of Microorganisms (GCM) 10K type strain sequencing project: providing services to taxonomists for standard genome sequencing and annotation.</title>
        <authorList>
            <consortium name="The Broad Institute Genomics Platform"/>
            <consortium name="The Broad Institute Genome Sequencing Center for Infectious Disease"/>
            <person name="Wu L."/>
            <person name="Ma J."/>
        </authorList>
    </citation>
    <scope>NUCLEOTIDE SEQUENCE [LARGE SCALE GENOMIC DNA]</scope>
    <source>
        <strain evidence="2 3">CGMCC 1.10593</strain>
    </source>
</reference>
<dbReference type="RefSeq" id="WP_256397151.1">
    <property type="nucleotide sequence ID" value="NZ_JANHDJ010000006.1"/>
</dbReference>
<name>A0ABD6DAV7_9EURY</name>
<dbReference type="EMBL" id="JBHUDM010000005">
    <property type="protein sequence ID" value="MFD1643455.1"/>
    <property type="molecule type" value="Genomic_DNA"/>
</dbReference>
<evidence type="ECO:0000313" key="3">
    <source>
        <dbReference type="Proteomes" id="UP001597052"/>
    </source>
</evidence>
<sequence length="251" mass="27007">MTGELSRFTSNRRTRGEASWKTDEDWKAGVVENVEISGGGLVPTPPPEGGEDLDFVTDNFEDGSLTEYVVDSSKDNGSASVVQSSRSLEGDNLARIATNGRVFALGSTSGLFSYPSAGDIPTFHVLFPNGDNNALYLYYGVQQGDRANGTGYRVTLRNKHNSMRLDNRRSGGTVANSSTRNIPSNEWLTVEVDWRTDGDHFVKVFDSEGSELGSMSGTDSGLTSGGIGYGLNNRNGNSSVAYVDFVGYRSP</sequence>
<feature type="compositionally biased region" description="Basic and acidic residues" evidence="1">
    <location>
        <begin position="14"/>
        <end position="24"/>
    </location>
</feature>
<feature type="region of interest" description="Disordered" evidence="1">
    <location>
        <begin position="1"/>
        <end position="24"/>
    </location>
</feature>
<evidence type="ECO:0008006" key="4">
    <source>
        <dbReference type="Google" id="ProtNLM"/>
    </source>
</evidence>
<keyword evidence="3" id="KW-1185">Reference proteome</keyword>
<dbReference type="AlphaFoldDB" id="A0ABD6DAV7"/>